<feature type="region of interest" description="Disordered" evidence="1">
    <location>
        <begin position="376"/>
        <end position="396"/>
    </location>
</feature>
<feature type="region of interest" description="Disordered" evidence="1">
    <location>
        <begin position="629"/>
        <end position="906"/>
    </location>
</feature>
<evidence type="ECO:0000256" key="1">
    <source>
        <dbReference type="SAM" id="MobiDB-lite"/>
    </source>
</evidence>
<evidence type="ECO:0000313" key="2">
    <source>
        <dbReference type="EMBL" id="RDW92229.1"/>
    </source>
</evidence>
<name>A0A3D8T152_9HELO</name>
<feature type="region of interest" description="Disordered" evidence="1">
    <location>
        <begin position="39"/>
        <end position="76"/>
    </location>
</feature>
<reference evidence="2 3" key="1">
    <citation type="journal article" date="2018" name="IMA Fungus">
        <title>IMA Genome-F 9: Draft genome sequence of Annulohypoxylon stygium, Aspergillus mulundensis, Berkeleyomyces basicola (syn. Thielaviopsis basicola), Ceratocystis smalleyi, two Cercospora beticola strains, Coleophoma cylindrospora, Fusarium fracticaudum, Phialophora cf. hyalina, and Morchella septimelata.</title>
        <authorList>
            <person name="Wingfield B.D."/>
            <person name="Bills G.F."/>
            <person name="Dong Y."/>
            <person name="Huang W."/>
            <person name="Nel W.J."/>
            <person name="Swalarsk-Parry B.S."/>
            <person name="Vaghefi N."/>
            <person name="Wilken P.M."/>
            <person name="An Z."/>
            <person name="de Beer Z.W."/>
            <person name="De Vos L."/>
            <person name="Chen L."/>
            <person name="Duong T.A."/>
            <person name="Gao Y."/>
            <person name="Hammerbacher A."/>
            <person name="Kikkert J.R."/>
            <person name="Li Y."/>
            <person name="Li H."/>
            <person name="Li K."/>
            <person name="Li Q."/>
            <person name="Liu X."/>
            <person name="Ma X."/>
            <person name="Naidoo K."/>
            <person name="Pethybridge S.J."/>
            <person name="Sun J."/>
            <person name="Steenkamp E.T."/>
            <person name="van der Nest M.A."/>
            <person name="van Wyk S."/>
            <person name="Wingfield M.J."/>
            <person name="Xiong C."/>
            <person name="Yue Q."/>
            <person name="Zhang X."/>
        </authorList>
    </citation>
    <scope>NUCLEOTIDE SEQUENCE [LARGE SCALE GENOMIC DNA]</scope>
    <source>
        <strain evidence="2 3">BP5796</strain>
    </source>
</reference>
<feature type="compositionally biased region" description="Basic and acidic residues" evidence="1">
    <location>
        <begin position="730"/>
        <end position="739"/>
    </location>
</feature>
<feature type="region of interest" description="Disordered" evidence="1">
    <location>
        <begin position="105"/>
        <end position="129"/>
    </location>
</feature>
<accession>A0A3D8T152</accession>
<organism evidence="2 3">
    <name type="scientific">Coleophoma crateriformis</name>
    <dbReference type="NCBI Taxonomy" id="565419"/>
    <lineage>
        <taxon>Eukaryota</taxon>
        <taxon>Fungi</taxon>
        <taxon>Dikarya</taxon>
        <taxon>Ascomycota</taxon>
        <taxon>Pezizomycotina</taxon>
        <taxon>Leotiomycetes</taxon>
        <taxon>Helotiales</taxon>
        <taxon>Dermateaceae</taxon>
        <taxon>Coleophoma</taxon>
    </lineage>
</organism>
<feature type="compositionally biased region" description="Polar residues" evidence="1">
    <location>
        <begin position="117"/>
        <end position="129"/>
    </location>
</feature>
<dbReference type="Proteomes" id="UP000256328">
    <property type="component" value="Unassembled WGS sequence"/>
</dbReference>
<feature type="compositionally biased region" description="Low complexity" evidence="1">
    <location>
        <begin position="665"/>
        <end position="683"/>
    </location>
</feature>
<feature type="region of interest" description="Disordered" evidence="1">
    <location>
        <begin position="231"/>
        <end position="251"/>
    </location>
</feature>
<sequence length="1199" mass="130753">MNPHRPNPLNSSWNTSEEDDNVSPLTSPVQIIASAVVSPLSPEVRTPQGPAIWIDPPQSSPANNTVPGRPDSGVDADENHLHEGLADEIIWRRQLGVETEMAEESAKGFDIPEPESLNESQPFEDLTPTQKKQNLLSAIQLTPRAQSSKDKQKELPENAVRELGATPDGITYDGVDFYQDGHVIRMTDIPQGAPLLSALTLAMQYGQYDKLVADYFALTGKTPFEFPAAGAKTTAPVDEPPQSASSVKTEDAEKVLPGVAATYNTLNDLKKAHLAGDGDWTEEQENLINDISTQMEALAAKKKKHQLEQSKNTYADSPTTPKGSAPTNKKLESAERDYVGLVLAKYKKPKSWDEDKEEKLNSAARKFERLNALRKERNATQTSLEPQPPGGHAEAARDGSLFSLGISYRKTAAPVSDSPKPSILQTIGIPSASGTSSKPDELSALQVNELNGIQEELSNLVYMYTNLEVQMKAACEGRQPSKTFIDKNENAREALRARRDELANRSNVILNSVSVKARFEWKNKKWQQMIDELYVKHDRLEDIKNQAARHDSKIAFTPELQEALDAVARGLDAAGEHQPTMEKEASPETCSQLPFVPTFDPIRSTAAALVSDPSSTKEDLKQQPLNILNKSEDTEAPDNHNRTTNVSGSTGGNNQNKGKGKDVGNRGNNQSSQGASGSNPQSNKGRGSDSPGSGDHKDKDGSQKSNQANPQSLFAPPPRRPSSKITRTVDPAHDVRSYRPDPPIEGYKDEDSDPKLIQASSQSLFAPQPKRPSADITATVDPAHFVRDNEPDPPSGGHGGNNGEADAQFLFAPLPRRPSSDITTTVDLALDVRDGQPAPPREGHKETSPKEFGPESSTEPGPKQPSPKPEVPKPSSSKKHDGVVPSDPDDGHHFVPTPKTLSADLSNNVPASDYLIPGQNPPQLEVSSRRRVKDIYSLRKQQLEAASQGEPDNLALQRELISPLSVLDVKPLSKAAKRLSKLFNDNIKGGNDKYLAPQKDWADLLNTLKKDQAASALAKGKYFDAEDRLAADASNEKLKEEVCAATEEKKAAISSLGKTEEKVECRADAARLRPEIIDTVFNSLVSSLGRLMNNSRWAEAWRIIQRMKQKAELEDDENRYSLMQGRISFWSGVTRWNCSTTSNNTLPAALEDFERAEACGIINDGSEEGKYLNTYTELCIAGTGPAEDKDVPVGPGTIV</sequence>
<feature type="compositionally biased region" description="Polar residues" evidence="1">
    <location>
        <begin position="703"/>
        <end position="712"/>
    </location>
</feature>
<evidence type="ECO:0000313" key="3">
    <source>
        <dbReference type="Proteomes" id="UP000256328"/>
    </source>
</evidence>
<feature type="compositionally biased region" description="Basic and acidic residues" evidence="1">
    <location>
        <begin position="841"/>
        <end position="853"/>
    </location>
</feature>
<dbReference type="EMBL" id="PDLN01000002">
    <property type="protein sequence ID" value="RDW92229.1"/>
    <property type="molecule type" value="Genomic_DNA"/>
</dbReference>
<dbReference type="OrthoDB" id="10333325at2759"/>
<keyword evidence="3" id="KW-1185">Reference proteome</keyword>
<proteinExistence type="predicted"/>
<feature type="region of interest" description="Disordered" evidence="1">
    <location>
        <begin position="412"/>
        <end position="440"/>
    </location>
</feature>
<feature type="region of interest" description="Disordered" evidence="1">
    <location>
        <begin position="575"/>
        <end position="597"/>
    </location>
</feature>
<dbReference type="AlphaFoldDB" id="A0A3D8T152"/>
<protein>
    <submittedName>
        <fullName evidence="2">Uncharacterized protein</fullName>
    </submittedName>
</protein>
<feature type="compositionally biased region" description="Basic and acidic residues" evidence="1">
    <location>
        <begin position="630"/>
        <end position="641"/>
    </location>
</feature>
<gene>
    <name evidence="2" type="ORF">BP5796_01623</name>
</gene>
<comment type="caution">
    <text evidence="2">The sequence shown here is derived from an EMBL/GenBank/DDBJ whole genome shotgun (WGS) entry which is preliminary data.</text>
</comment>
<feature type="compositionally biased region" description="Polar residues" evidence="1">
    <location>
        <begin position="309"/>
        <end position="327"/>
    </location>
</feature>
<feature type="region of interest" description="Disordered" evidence="1">
    <location>
        <begin position="300"/>
        <end position="332"/>
    </location>
</feature>
<feature type="region of interest" description="Disordered" evidence="1">
    <location>
        <begin position="1"/>
        <end position="27"/>
    </location>
</feature>